<feature type="transmembrane region" description="Helical" evidence="8">
    <location>
        <begin position="36"/>
        <end position="57"/>
    </location>
</feature>
<keyword evidence="6 8" id="KW-0472">Membrane</keyword>
<comment type="caution">
    <text evidence="10">The sequence shown here is derived from an EMBL/GenBank/DDBJ whole genome shotgun (WGS) entry which is preliminary data.</text>
</comment>
<feature type="transmembrane region" description="Helical" evidence="8">
    <location>
        <begin position="278"/>
        <end position="295"/>
    </location>
</feature>
<feature type="transmembrane region" description="Helical" evidence="8">
    <location>
        <begin position="333"/>
        <end position="351"/>
    </location>
</feature>
<comment type="subcellular location">
    <subcellularLocation>
        <location evidence="1 7">Cell inner membrane</location>
        <topology evidence="1 7">Multi-pass membrane protein</topology>
    </subcellularLocation>
</comment>
<dbReference type="GO" id="GO:0022857">
    <property type="term" value="F:transmembrane transporter activity"/>
    <property type="evidence" value="ECO:0007669"/>
    <property type="project" value="UniProtKB-UniRule"/>
</dbReference>
<feature type="transmembrane region" description="Helical" evidence="8">
    <location>
        <begin position="457"/>
        <end position="480"/>
    </location>
</feature>
<dbReference type="RefSeq" id="WP_121441920.1">
    <property type="nucleotide sequence ID" value="NZ_RCDA01000001.1"/>
</dbReference>
<evidence type="ECO:0000256" key="2">
    <source>
        <dbReference type="ARBA" id="ARBA00022475"/>
    </source>
</evidence>
<dbReference type="PANTHER" id="PTHR33362">
    <property type="entry name" value="SIALIC ACID TRAP TRANSPORTER PERMEASE PROTEIN SIAT-RELATED"/>
    <property type="match status" value="1"/>
</dbReference>
<feature type="domain" description="TRAP C4-dicarboxylate transport system permease DctM subunit" evidence="9">
    <location>
        <begin position="15"/>
        <end position="383"/>
    </location>
</feature>
<dbReference type="EMBL" id="RCDA01000001">
    <property type="protein sequence ID" value="RLK51514.1"/>
    <property type="molecule type" value="Genomic_DNA"/>
</dbReference>
<protein>
    <submittedName>
        <fullName evidence="10">Tripartite ATP-independent transporter DctM subunit</fullName>
    </submittedName>
</protein>
<feature type="transmembrane region" description="Helical" evidence="8">
    <location>
        <begin position="307"/>
        <end position="327"/>
    </location>
</feature>
<evidence type="ECO:0000256" key="5">
    <source>
        <dbReference type="ARBA" id="ARBA00022989"/>
    </source>
</evidence>
<dbReference type="InterPro" id="IPR004681">
    <property type="entry name" value="TRAP_DctM"/>
</dbReference>
<evidence type="ECO:0000256" key="8">
    <source>
        <dbReference type="SAM" id="Phobius"/>
    </source>
</evidence>
<dbReference type="Pfam" id="PF06808">
    <property type="entry name" value="DctM"/>
    <property type="match status" value="1"/>
</dbReference>
<dbReference type="AlphaFoldDB" id="A0A498C5K3"/>
<evidence type="ECO:0000313" key="11">
    <source>
        <dbReference type="Proteomes" id="UP000275461"/>
    </source>
</evidence>
<feature type="transmembrane region" description="Helical" evidence="8">
    <location>
        <begin position="160"/>
        <end position="181"/>
    </location>
</feature>
<dbReference type="InterPro" id="IPR010656">
    <property type="entry name" value="DctM"/>
</dbReference>
<evidence type="ECO:0000256" key="1">
    <source>
        <dbReference type="ARBA" id="ARBA00004429"/>
    </source>
</evidence>
<proteinExistence type="predicted"/>
<dbReference type="PANTHER" id="PTHR33362:SF7">
    <property type="entry name" value="SLL1103 PROTEIN"/>
    <property type="match status" value="1"/>
</dbReference>
<comment type="function">
    <text evidence="7">Part of the tripartite ATP-independent periplasmic (TRAP) transport system.</text>
</comment>
<accession>A0A498C5K3</accession>
<keyword evidence="2" id="KW-1003">Cell membrane</keyword>
<name>A0A498C5K3_9GAMM</name>
<dbReference type="GO" id="GO:0005886">
    <property type="term" value="C:plasma membrane"/>
    <property type="evidence" value="ECO:0007669"/>
    <property type="project" value="UniProtKB-SubCell"/>
</dbReference>
<keyword evidence="11" id="KW-1185">Reference proteome</keyword>
<keyword evidence="7" id="KW-0813">Transport</keyword>
<feature type="transmembrane region" description="Helical" evidence="8">
    <location>
        <begin position="253"/>
        <end position="272"/>
    </location>
</feature>
<feature type="transmembrane region" description="Helical" evidence="8">
    <location>
        <begin position="371"/>
        <end position="392"/>
    </location>
</feature>
<keyword evidence="3 7" id="KW-0997">Cell inner membrane</keyword>
<feature type="transmembrane region" description="Helical" evidence="8">
    <location>
        <begin position="492"/>
        <end position="514"/>
    </location>
</feature>
<feature type="transmembrane region" description="Helical" evidence="8">
    <location>
        <begin position="434"/>
        <end position="451"/>
    </location>
</feature>
<evidence type="ECO:0000256" key="4">
    <source>
        <dbReference type="ARBA" id="ARBA00022692"/>
    </source>
</evidence>
<gene>
    <name evidence="10" type="ORF">DFR31_1457</name>
</gene>
<keyword evidence="4 8" id="KW-0812">Transmembrane</keyword>
<organism evidence="10 11">
    <name type="scientific">Alkalispirillum mobile</name>
    <dbReference type="NCBI Taxonomy" id="85925"/>
    <lineage>
        <taxon>Bacteria</taxon>
        <taxon>Pseudomonadati</taxon>
        <taxon>Pseudomonadota</taxon>
        <taxon>Gammaproteobacteria</taxon>
        <taxon>Chromatiales</taxon>
        <taxon>Ectothiorhodospiraceae</taxon>
        <taxon>Alkalispirillum</taxon>
    </lineage>
</organism>
<feature type="transmembrane region" description="Helical" evidence="8">
    <location>
        <begin position="201"/>
        <end position="226"/>
    </location>
</feature>
<evidence type="ECO:0000256" key="7">
    <source>
        <dbReference type="RuleBase" id="RU369079"/>
    </source>
</evidence>
<reference evidence="10 11" key="1">
    <citation type="submission" date="2018-10" db="EMBL/GenBank/DDBJ databases">
        <title>Genomic Encyclopedia of Type Strains, Phase IV (KMG-IV): sequencing the most valuable type-strain genomes for metagenomic binning, comparative biology and taxonomic classification.</title>
        <authorList>
            <person name="Goeker M."/>
        </authorList>
    </citation>
    <scope>NUCLEOTIDE SEQUENCE [LARGE SCALE GENOMIC DNA]</scope>
    <source>
        <strain evidence="10 11">DSM 12769</strain>
    </source>
</reference>
<dbReference type="Proteomes" id="UP000275461">
    <property type="component" value="Unassembled WGS sequence"/>
</dbReference>
<evidence type="ECO:0000313" key="10">
    <source>
        <dbReference type="EMBL" id="RLK51514.1"/>
    </source>
</evidence>
<evidence type="ECO:0000256" key="3">
    <source>
        <dbReference type="ARBA" id="ARBA00022519"/>
    </source>
</evidence>
<evidence type="ECO:0000256" key="6">
    <source>
        <dbReference type="ARBA" id="ARBA00023136"/>
    </source>
</evidence>
<feature type="transmembrane region" description="Helical" evidence="8">
    <location>
        <begin position="412"/>
        <end position="429"/>
    </location>
</feature>
<sequence>MEFTLLEVFLPLGLFVGVIVLTMLGYPVALTLPGTAIIFALVASQFGLFDLSYFGALPTRYWGVLTNEILIAVPLFVFMGVMLQRSKIADALLETMGSLFGSRSGGLALSTIFVAALLAASTGIVGATVITMGLISLPAMMKAGYDNRLSTGLICASGSLAQVIPPSTVLIFLAVILQGAYSEAQMAQGNFAPDTFSVGDIFAGALIPSLLIAGLYSVWVAFIAFFRPEAAPPLPRAELQYDSVVYKRAVNNIAPALLLIFAVLGSIIGGIATPTESAAVGAVGAIVLTMVKVIYEDLARGRDEAKAEHWLFIFWLSFAGAVVLLGYTVGGVGVLNLLLFSLVACSAFIAVMKGLRSTVLGIIREVSGSSLIITCMVFTLFLGASVFSLVFARLGGEELVQAGLSAMPGGQMGAIFVVLFLMFFLGFFLDPFEIIFIVIPAAAPALLMMGVEPIWLAIMVGIVLQTSYLTPPFGFSLFFLRSVAPPEVRTGDIYRGIVPFVGIQLLCLAGVWMFPDLVMWLPKLIG</sequence>
<feature type="transmembrane region" description="Helical" evidence="8">
    <location>
        <begin position="69"/>
        <end position="86"/>
    </location>
</feature>
<keyword evidence="5 8" id="KW-1133">Transmembrane helix</keyword>
<dbReference type="OrthoDB" id="9796052at2"/>
<evidence type="ECO:0000259" key="9">
    <source>
        <dbReference type="Pfam" id="PF06808"/>
    </source>
</evidence>
<feature type="transmembrane region" description="Helical" evidence="8">
    <location>
        <begin position="12"/>
        <end position="30"/>
    </location>
</feature>
<feature type="transmembrane region" description="Helical" evidence="8">
    <location>
        <begin position="106"/>
        <end position="139"/>
    </location>
</feature>